<keyword evidence="3" id="KW-0169">Cobalamin biosynthesis</keyword>
<keyword evidence="7" id="KW-1185">Reference proteome</keyword>
<dbReference type="PANTHER" id="PTHR43588:SF1">
    <property type="entry name" value="COBALT-PRECORRIN-8 METHYLMUTASE"/>
    <property type="match status" value="1"/>
</dbReference>
<evidence type="ECO:0000256" key="3">
    <source>
        <dbReference type="ARBA" id="ARBA00022573"/>
    </source>
</evidence>
<organism evidence="6 7">
    <name type="scientific">Streptomyces taklimakanensis</name>
    <dbReference type="NCBI Taxonomy" id="2569853"/>
    <lineage>
        <taxon>Bacteria</taxon>
        <taxon>Bacillati</taxon>
        <taxon>Actinomycetota</taxon>
        <taxon>Actinomycetes</taxon>
        <taxon>Kitasatosporales</taxon>
        <taxon>Streptomycetaceae</taxon>
        <taxon>Streptomyces</taxon>
    </lineage>
</organism>
<dbReference type="UniPathway" id="UPA00148"/>
<evidence type="ECO:0000259" key="5">
    <source>
        <dbReference type="Pfam" id="PF02570"/>
    </source>
</evidence>
<name>A0A6G2B988_9ACTN</name>
<proteinExistence type="inferred from homology"/>
<evidence type="ECO:0000313" key="7">
    <source>
        <dbReference type="Proteomes" id="UP000473014"/>
    </source>
</evidence>
<feature type="domain" description="Cobalamin biosynthesis precorrin-8X methylmutase CobH/CbiC" evidence="5">
    <location>
        <begin position="16"/>
        <end position="194"/>
    </location>
</feature>
<comment type="similarity">
    <text evidence="2">Belongs to the CobH/CbiC family.</text>
</comment>
<reference evidence="6 7" key="1">
    <citation type="submission" date="2019-11" db="EMBL/GenBank/DDBJ databases">
        <authorList>
            <person name="Yuan L."/>
        </authorList>
    </citation>
    <scope>NUCLEOTIDE SEQUENCE [LARGE SCALE GENOMIC DNA]</scope>
    <source>
        <strain evidence="6 7">TRM43335</strain>
    </source>
</reference>
<gene>
    <name evidence="6" type="ORF">F0L17_04880</name>
</gene>
<dbReference type="GO" id="GO:0009236">
    <property type="term" value="P:cobalamin biosynthetic process"/>
    <property type="evidence" value="ECO:0007669"/>
    <property type="project" value="UniProtKB-UniPathway"/>
</dbReference>
<evidence type="ECO:0000256" key="4">
    <source>
        <dbReference type="ARBA" id="ARBA00023235"/>
    </source>
</evidence>
<dbReference type="InterPro" id="IPR003722">
    <property type="entry name" value="Cbl_synth_CobH/CbiC"/>
</dbReference>
<comment type="pathway">
    <text evidence="1">Cofactor biosynthesis; adenosylcobalamin biosynthesis.</text>
</comment>
<evidence type="ECO:0000256" key="1">
    <source>
        <dbReference type="ARBA" id="ARBA00004953"/>
    </source>
</evidence>
<dbReference type="SUPFAM" id="SSF63965">
    <property type="entry name" value="Precorrin-8X methylmutase CbiC/CobH"/>
    <property type="match status" value="1"/>
</dbReference>
<dbReference type="PANTHER" id="PTHR43588">
    <property type="entry name" value="COBALT-PRECORRIN-8 METHYLMUTASE"/>
    <property type="match status" value="1"/>
</dbReference>
<dbReference type="AlphaFoldDB" id="A0A6G2B988"/>
<comment type="caution">
    <text evidence="6">The sequence shown here is derived from an EMBL/GenBank/DDBJ whole genome shotgun (WGS) entry which is preliminary data.</text>
</comment>
<dbReference type="Pfam" id="PF02570">
    <property type="entry name" value="CbiC"/>
    <property type="match status" value="1"/>
</dbReference>
<dbReference type="RefSeq" id="WP_162465806.1">
    <property type="nucleotide sequence ID" value="NZ_WIXO01000001.1"/>
</dbReference>
<evidence type="ECO:0000313" key="6">
    <source>
        <dbReference type="EMBL" id="MTE18472.1"/>
    </source>
</evidence>
<dbReference type="Proteomes" id="UP000473014">
    <property type="component" value="Unassembled WGS sequence"/>
</dbReference>
<sequence length="215" mass="22106">MTSPTPPPSSRTVHPIEEESYRILRSRLDTSHLPPLTRAVVERVVHSSADPAYADDLVTDEGALRAAHTALHAGAPVVVDVEMVAAGITRRRTVCRLSDASGGPGLTRSAHAVRLAHQEVGPGAVWVVGCAPTALFELLDLGVDPALVIGLPVGFVGAAESKEALRASGLPAISNVSEKGGSAVAAAALNALLYTPSDVPPPTAARPSVTTKEIS</sequence>
<accession>A0A6G2B988</accession>
<evidence type="ECO:0000256" key="2">
    <source>
        <dbReference type="ARBA" id="ARBA00009774"/>
    </source>
</evidence>
<dbReference type="GO" id="GO:0016993">
    <property type="term" value="F:precorrin-8X methylmutase activity"/>
    <property type="evidence" value="ECO:0007669"/>
    <property type="project" value="InterPro"/>
</dbReference>
<dbReference type="InterPro" id="IPR036588">
    <property type="entry name" value="CobH/CbiC_sf"/>
</dbReference>
<keyword evidence="4" id="KW-0413">Isomerase</keyword>
<protein>
    <submittedName>
        <fullName evidence="6">Precorrin-8X methylmutase</fullName>
    </submittedName>
</protein>
<dbReference type="Gene3D" id="3.40.50.10230">
    <property type="entry name" value="Cobalamin biosynthesis CobH/CbiC, precorrin-8X methylmutase"/>
    <property type="match status" value="1"/>
</dbReference>
<dbReference type="EMBL" id="WIXO01000001">
    <property type="protein sequence ID" value="MTE18472.1"/>
    <property type="molecule type" value="Genomic_DNA"/>
</dbReference>